<gene>
    <name evidence="1" type="ORF">BUPH_01496</name>
</gene>
<proteinExistence type="predicted"/>
<dbReference type="AlphaFoldDB" id="K0DW53"/>
<dbReference type="Gene3D" id="3.30.429.10">
    <property type="entry name" value="Macrophage Migration Inhibitory Factor"/>
    <property type="match status" value="1"/>
</dbReference>
<dbReference type="PATRIC" id="fig|1229205.11.peg.5477"/>
<dbReference type="EMBL" id="CP003864">
    <property type="protein sequence ID" value="AFT88942.1"/>
    <property type="molecule type" value="Genomic_DNA"/>
</dbReference>
<dbReference type="STRING" id="1229205.BUPH_01496"/>
<dbReference type="PANTHER" id="PTHR38460">
    <property type="entry name" value="TAUTOMERASE YOLI-RELATED"/>
    <property type="match status" value="1"/>
</dbReference>
<dbReference type="InterPro" id="IPR014347">
    <property type="entry name" value="Tautomerase/MIF_sf"/>
</dbReference>
<dbReference type="Pfam" id="PF14552">
    <property type="entry name" value="Tautomerase_2"/>
    <property type="match status" value="1"/>
</dbReference>
<dbReference type="PANTHER" id="PTHR38460:SF1">
    <property type="entry name" value="TAUTOMERASE YOLI-RELATED"/>
    <property type="match status" value="1"/>
</dbReference>
<dbReference type="HOGENOM" id="CLU_148073_0_0_4"/>
<name>K0DW53_9BURK</name>
<dbReference type="KEGG" id="bpx:BUPH_01496"/>
<protein>
    <submittedName>
        <fullName evidence="1">4-oxalocrotonate tautomerase</fullName>
    </submittedName>
</protein>
<dbReference type="eggNOG" id="COG1942">
    <property type="taxonomic scope" value="Bacteria"/>
</dbReference>
<dbReference type="InterPro" id="IPR037479">
    <property type="entry name" value="Tauto_MSAD"/>
</dbReference>
<evidence type="ECO:0000313" key="2">
    <source>
        <dbReference type="Proteomes" id="UP000010105"/>
    </source>
</evidence>
<dbReference type="SUPFAM" id="SSF55331">
    <property type="entry name" value="Tautomerase/MIF"/>
    <property type="match status" value="1"/>
</dbReference>
<dbReference type="Proteomes" id="UP000010105">
    <property type="component" value="Chromosome 2"/>
</dbReference>
<organism evidence="1 2">
    <name type="scientific">Paraburkholderia phenoliruptrix BR3459a</name>
    <dbReference type="NCBI Taxonomy" id="1229205"/>
    <lineage>
        <taxon>Bacteria</taxon>
        <taxon>Pseudomonadati</taxon>
        <taxon>Pseudomonadota</taxon>
        <taxon>Betaproteobacteria</taxon>
        <taxon>Burkholderiales</taxon>
        <taxon>Burkholderiaceae</taxon>
        <taxon>Paraburkholderia</taxon>
    </lineage>
</organism>
<reference evidence="1 2" key="1">
    <citation type="journal article" date="2012" name="J. Bacteriol.">
        <title>Complete Genome Sequence of Burkholderia phenoliruptrix BR3459a (CLA1), a Heat-Tolerant, Nitrogen-Fixing Symbiont of Mimosa flocculosa.</title>
        <authorList>
            <person name="de Oliveira Cunha C."/>
            <person name="Goda Zuleta L.F."/>
            <person name="Paula de Almeida L.G."/>
            <person name="Prioli Ciapina L."/>
            <person name="Lustrino Borges W."/>
            <person name="Pitard R.M."/>
            <person name="Baldani J.I."/>
            <person name="Straliotto R."/>
            <person name="de Faria S.M."/>
            <person name="Hungria M."/>
            <person name="Sousa Cavada B."/>
            <person name="Mercante F.M."/>
            <person name="Ribeiro de Vasconcelos A.T."/>
        </authorList>
    </citation>
    <scope>NUCLEOTIDE SEQUENCE [LARGE SCALE GENOMIC DNA]</scope>
    <source>
        <strain evidence="1 2">BR3459a</strain>
    </source>
</reference>
<accession>K0DW53</accession>
<sequence length="146" mass="16704">MTARAYAVCIFSPTSKENVMPFTRIALRAGKPVDYRKALTDSIQRALVATFNVPKDDIFMLITEHDAGNFVYDSQYLNIQRTDDLVMIQITVSNTRTLEQKKALYERMVDELHESPGLRREDVLINLVEVQKENWSFGNGIAQYAV</sequence>
<evidence type="ECO:0000313" key="1">
    <source>
        <dbReference type="EMBL" id="AFT88942.1"/>
    </source>
</evidence>